<sequence>MTGPRIPGKKPRKVRGCYNCSQRRINCDRGAPACQKCIKKGLECLGLGKRYRFNDGVASRGKWSGKSMPVGDIEKHPKKRKQDNPSAGDDSVYKSEENKHDPPWSLDHVDHQARFLLGYFAEKIAPVMVAIDIASNGYRDLILPICDEDTVIRSAVLATAAFHLSIHQTQWKEIAVRYHMAAIRGLNQRTKEDGVGDTIVYSNLSTMIILLIEEMVTGGRDFVILLRMVKSFIASQGGEGEIERHPVGCFLMQQIRKMSLYAEPLLSEESAITTLANVSNRDLDFLYSCMKAHPEHSEAILKLIGLIRKACNIYMCRATSVPAEAITDLVESFINETATFNATSPGGHILVWAFFIVGAECSSERHRSFIMSQLQNLWVWTGFANTLYAIRILQSVWQESENRNWTQVIARNVEVFIM</sequence>
<feature type="domain" description="Zn(2)-C6 fungal-type" evidence="7">
    <location>
        <begin position="16"/>
        <end position="44"/>
    </location>
</feature>
<dbReference type="PANTHER" id="PTHR37534:SF17">
    <property type="entry name" value="ZN(2)-C6 FUNGAL-TYPE DOMAIN-CONTAINING PROTEIN"/>
    <property type="match status" value="1"/>
</dbReference>
<evidence type="ECO:0000256" key="6">
    <source>
        <dbReference type="SAM" id="MobiDB-lite"/>
    </source>
</evidence>
<accession>A0A1L9R7S9</accession>
<evidence type="ECO:0000256" key="4">
    <source>
        <dbReference type="ARBA" id="ARBA00023163"/>
    </source>
</evidence>
<keyword evidence="2" id="KW-0805">Transcription regulation</keyword>
<keyword evidence="4" id="KW-0804">Transcription</keyword>
<feature type="compositionally biased region" description="Basic and acidic residues" evidence="6">
    <location>
        <begin position="91"/>
        <end position="105"/>
    </location>
</feature>
<organism evidence="8 9">
    <name type="scientific">Aspergillus wentii DTO 134E9</name>
    <dbReference type="NCBI Taxonomy" id="1073089"/>
    <lineage>
        <taxon>Eukaryota</taxon>
        <taxon>Fungi</taxon>
        <taxon>Dikarya</taxon>
        <taxon>Ascomycota</taxon>
        <taxon>Pezizomycotina</taxon>
        <taxon>Eurotiomycetes</taxon>
        <taxon>Eurotiomycetidae</taxon>
        <taxon>Eurotiales</taxon>
        <taxon>Aspergillaceae</taxon>
        <taxon>Aspergillus</taxon>
        <taxon>Aspergillus subgen. Cremei</taxon>
    </lineage>
</organism>
<comment type="subcellular location">
    <subcellularLocation>
        <location evidence="1">Nucleus</location>
    </subcellularLocation>
</comment>
<dbReference type="Gene3D" id="4.10.240.10">
    <property type="entry name" value="Zn(2)-C6 fungal-type DNA-binding domain"/>
    <property type="match status" value="1"/>
</dbReference>
<dbReference type="GO" id="GO:0000976">
    <property type="term" value="F:transcription cis-regulatory region binding"/>
    <property type="evidence" value="ECO:0007669"/>
    <property type="project" value="TreeGrafter"/>
</dbReference>
<dbReference type="InterPro" id="IPR021858">
    <property type="entry name" value="Fun_TF"/>
</dbReference>
<dbReference type="GO" id="GO:0045944">
    <property type="term" value="P:positive regulation of transcription by RNA polymerase II"/>
    <property type="evidence" value="ECO:0007669"/>
    <property type="project" value="TreeGrafter"/>
</dbReference>
<dbReference type="CDD" id="cd00067">
    <property type="entry name" value="GAL4"/>
    <property type="match status" value="1"/>
</dbReference>
<dbReference type="GO" id="GO:0008270">
    <property type="term" value="F:zinc ion binding"/>
    <property type="evidence" value="ECO:0007669"/>
    <property type="project" value="InterPro"/>
</dbReference>
<dbReference type="PROSITE" id="PS50048">
    <property type="entry name" value="ZN2_CY6_FUNGAL_2"/>
    <property type="match status" value="1"/>
</dbReference>
<reference evidence="9" key="1">
    <citation type="journal article" date="2017" name="Genome Biol.">
        <title>Comparative genomics reveals high biological diversity and specific adaptations in the industrially and medically important fungal genus Aspergillus.</title>
        <authorList>
            <person name="de Vries R.P."/>
            <person name="Riley R."/>
            <person name="Wiebenga A."/>
            <person name="Aguilar-Osorio G."/>
            <person name="Amillis S."/>
            <person name="Uchima C.A."/>
            <person name="Anderluh G."/>
            <person name="Asadollahi M."/>
            <person name="Askin M."/>
            <person name="Barry K."/>
            <person name="Battaglia E."/>
            <person name="Bayram O."/>
            <person name="Benocci T."/>
            <person name="Braus-Stromeyer S.A."/>
            <person name="Caldana C."/>
            <person name="Canovas D."/>
            <person name="Cerqueira G.C."/>
            <person name="Chen F."/>
            <person name="Chen W."/>
            <person name="Choi C."/>
            <person name="Clum A."/>
            <person name="Dos Santos R.A."/>
            <person name="Damasio A.R."/>
            <person name="Diallinas G."/>
            <person name="Emri T."/>
            <person name="Fekete E."/>
            <person name="Flipphi M."/>
            <person name="Freyberg S."/>
            <person name="Gallo A."/>
            <person name="Gournas C."/>
            <person name="Habgood R."/>
            <person name="Hainaut M."/>
            <person name="Harispe M.L."/>
            <person name="Henrissat B."/>
            <person name="Hilden K.S."/>
            <person name="Hope R."/>
            <person name="Hossain A."/>
            <person name="Karabika E."/>
            <person name="Karaffa L."/>
            <person name="Karanyi Z."/>
            <person name="Krasevec N."/>
            <person name="Kuo A."/>
            <person name="Kusch H."/>
            <person name="LaButti K."/>
            <person name="Lagendijk E.L."/>
            <person name="Lapidus A."/>
            <person name="Levasseur A."/>
            <person name="Lindquist E."/>
            <person name="Lipzen A."/>
            <person name="Logrieco A.F."/>
            <person name="MacCabe A."/>
            <person name="Maekelae M.R."/>
            <person name="Malavazi I."/>
            <person name="Melin P."/>
            <person name="Meyer V."/>
            <person name="Mielnichuk N."/>
            <person name="Miskei M."/>
            <person name="Molnar A.P."/>
            <person name="Mule G."/>
            <person name="Ngan C.Y."/>
            <person name="Orejas M."/>
            <person name="Orosz E."/>
            <person name="Ouedraogo J.P."/>
            <person name="Overkamp K.M."/>
            <person name="Park H.-S."/>
            <person name="Perrone G."/>
            <person name="Piumi F."/>
            <person name="Punt P.J."/>
            <person name="Ram A.F."/>
            <person name="Ramon A."/>
            <person name="Rauscher S."/>
            <person name="Record E."/>
            <person name="Riano-Pachon D.M."/>
            <person name="Robert V."/>
            <person name="Roehrig J."/>
            <person name="Ruller R."/>
            <person name="Salamov A."/>
            <person name="Salih N.S."/>
            <person name="Samson R.A."/>
            <person name="Sandor E."/>
            <person name="Sanguinetti M."/>
            <person name="Schuetze T."/>
            <person name="Sepcic K."/>
            <person name="Shelest E."/>
            <person name="Sherlock G."/>
            <person name="Sophianopoulou V."/>
            <person name="Squina F.M."/>
            <person name="Sun H."/>
            <person name="Susca A."/>
            <person name="Todd R.B."/>
            <person name="Tsang A."/>
            <person name="Unkles S.E."/>
            <person name="van de Wiele N."/>
            <person name="van Rossen-Uffink D."/>
            <person name="Oliveira J.V."/>
            <person name="Vesth T.C."/>
            <person name="Visser J."/>
            <person name="Yu J.-H."/>
            <person name="Zhou M."/>
            <person name="Andersen M.R."/>
            <person name="Archer D.B."/>
            <person name="Baker S.E."/>
            <person name="Benoit I."/>
            <person name="Brakhage A.A."/>
            <person name="Braus G.H."/>
            <person name="Fischer R."/>
            <person name="Frisvad J.C."/>
            <person name="Goldman G.H."/>
            <person name="Houbraken J."/>
            <person name="Oakley B."/>
            <person name="Pocsi I."/>
            <person name="Scazzocchio C."/>
            <person name="Seiboth B."/>
            <person name="vanKuyk P.A."/>
            <person name="Wortman J."/>
            <person name="Dyer P.S."/>
            <person name="Grigoriev I.V."/>
        </authorList>
    </citation>
    <scope>NUCLEOTIDE SEQUENCE [LARGE SCALE GENOMIC DNA]</scope>
    <source>
        <strain evidence="9">DTO 134E9</strain>
    </source>
</reference>
<dbReference type="PANTHER" id="PTHR37534">
    <property type="entry name" value="TRANSCRIPTIONAL ACTIVATOR PROTEIN UGA3"/>
    <property type="match status" value="1"/>
</dbReference>
<gene>
    <name evidence="8" type="ORF">ASPWEDRAFT_71988</name>
</gene>
<dbReference type="SUPFAM" id="SSF57701">
    <property type="entry name" value="Zn2/Cys6 DNA-binding domain"/>
    <property type="match status" value="1"/>
</dbReference>
<evidence type="ECO:0000256" key="1">
    <source>
        <dbReference type="ARBA" id="ARBA00004123"/>
    </source>
</evidence>
<proteinExistence type="predicted"/>
<dbReference type="InterPro" id="IPR001138">
    <property type="entry name" value="Zn2Cys6_DnaBD"/>
</dbReference>
<keyword evidence="3" id="KW-0238">DNA-binding</keyword>
<dbReference type="SMART" id="SM00066">
    <property type="entry name" value="GAL4"/>
    <property type="match status" value="1"/>
</dbReference>
<dbReference type="GO" id="GO:0000981">
    <property type="term" value="F:DNA-binding transcription factor activity, RNA polymerase II-specific"/>
    <property type="evidence" value="ECO:0007669"/>
    <property type="project" value="InterPro"/>
</dbReference>
<protein>
    <recommendedName>
        <fullName evidence="7">Zn(2)-C6 fungal-type domain-containing protein</fullName>
    </recommendedName>
</protein>
<evidence type="ECO:0000313" key="9">
    <source>
        <dbReference type="Proteomes" id="UP000184383"/>
    </source>
</evidence>
<dbReference type="STRING" id="1073089.A0A1L9R7S9"/>
<dbReference type="Proteomes" id="UP000184383">
    <property type="component" value="Unassembled WGS sequence"/>
</dbReference>
<evidence type="ECO:0000256" key="2">
    <source>
        <dbReference type="ARBA" id="ARBA00023015"/>
    </source>
</evidence>
<name>A0A1L9R7S9_ASPWE</name>
<evidence type="ECO:0000259" key="7">
    <source>
        <dbReference type="PROSITE" id="PS50048"/>
    </source>
</evidence>
<dbReference type="Pfam" id="PF00172">
    <property type="entry name" value="Zn_clus"/>
    <property type="match status" value="1"/>
</dbReference>
<dbReference type="GO" id="GO:0005634">
    <property type="term" value="C:nucleus"/>
    <property type="evidence" value="ECO:0007669"/>
    <property type="project" value="UniProtKB-SubCell"/>
</dbReference>
<feature type="region of interest" description="Disordered" evidence="6">
    <location>
        <begin position="60"/>
        <end position="105"/>
    </location>
</feature>
<keyword evidence="5" id="KW-0539">Nucleus</keyword>
<evidence type="ECO:0000313" key="8">
    <source>
        <dbReference type="EMBL" id="OJJ30964.1"/>
    </source>
</evidence>
<dbReference type="RefSeq" id="XP_040684641.1">
    <property type="nucleotide sequence ID" value="XM_040839222.1"/>
</dbReference>
<evidence type="ECO:0000256" key="5">
    <source>
        <dbReference type="ARBA" id="ARBA00023242"/>
    </source>
</evidence>
<evidence type="ECO:0000256" key="3">
    <source>
        <dbReference type="ARBA" id="ARBA00023125"/>
    </source>
</evidence>
<dbReference type="Pfam" id="PF11951">
    <property type="entry name" value="Fungal_trans_2"/>
    <property type="match status" value="2"/>
</dbReference>
<keyword evidence="9" id="KW-1185">Reference proteome</keyword>
<dbReference type="VEuPathDB" id="FungiDB:ASPWEDRAFT_71988"/>
<dbReference type="GeneID" id="63755070"/>
<dbReference type="AlphaFoldDB" id="A0A1L9R7S9"/>
<dbReference type="PROSITE" id="PS00463">
    <property type="entry name" value="ZN2_CY6_FUNGAL_1"/>
    <property type="match status" value="1"/>
</dbReference>
<dbReference type="EMBL" id="KV878216">
    <property type="protein sequence ID" value="OJJ30964.1"/>
    <property type="molecule type" value="Genomic_DNA"/>
</dbReference>
<dbReference type="OrthoDB" id="5386330at2759"/>
<dbReference type="InterPro" id="IPR036864">
    <property type="entry name" value="Zn2-C6_fun-type_DNA-bd_sf"/>
</dbReference>